<dbReference type="Proteomes" id="UP000261540">
    <property type="component" value="Unplaced"/>
</dbReference>
<dbReference type="InterPro" id="IPR025258">
    <property type="entry name" value="RH_dom"/>
</dbReference>
<protein>
    <submittedName>
        <fullName evidence="14">Pleckstrin homology domain containing, family M (with RUN domain) member 1</fullName>
    </submittedName>
</protein>
<dbReference type="PANTHER" id="PTHR12326:SF5">
    <property type="entry name" value="PLECKSTRIN HOMOLOGY DOMAIN-CONTAINING FAMILY M MEMBER 1"/>
    <property type="match status" value="1"/>
</dbReference>
<evidence type="ECO:0000256" key="9">
    <source>
        <dbReference type="ARBA" id="ARBA00023006"/>
    </source>
</evidence>
<feature type="region of interest" description="Disordered" evidence="11">
    <location>
        <begin position="206"/>
        <end position="320"/>
    </location>
</feature>
<dbReference type="InterPro" id="IPR001849">
    <property type="entry name" value="PH_domain"/>
</dbReference>
<evidence type="ECO:0000313" key="15">
    <source>
        <dbReference type="Proteomes" id="UP000261540"/>
    </source>
</evidence>
<comment type="subcellular location">
    <subcellularLocation>
        <location evidence="1">Late endosome</location>
    </subcellularLocation>
    <subcellularLocation>
        <location evidence="2">Lysosome membrane</location>
    </subcellularLocation>
</comment>
<feature type="compositionally biased region" description="Polar residues" evidence="11">
    <location>
        <begin position="616"/>
        <end position="626"/>
    </location>
</feature>
<sequence>MLSTHSPENWPEPKEVKQWITSKIALSLKALQKRCVTTDTVVTSEDADANLLCCALEAVFVHGIKSKYIRAEGSGRGRKPSGRGPLPQPVFWTLLKTITHRDVILELEQLSFINSDVGRCRAWVRLALNDGLLECYLASLLREDSKLTSYYQPGALMLDAEEREVLLSYLQGLTSLSFQLSYKSAVLNEWTVTPLVLAGLCPAISDPQDAPQPPPSTGVAPPQTQVRKESWDTASQSSGGSDAVEVQQGLGHRRGAGSRGQLTSSSLSLDTMGSSQLSSSLSSDSLLQGNGHKSPSKEGWPTDLGRTAAGEEHGKDQQPMSLVEYEDGVRSSQDSTQEDSCLSSLAPDHLSEAATSSGSDVEMPIAAPSTPEPSMLAQDEEAPEEETSAAAPAVPSDPPDTEELAPPLVTEVSPDPTPEPVGPSHAREDLSRKASVASLHSPTTGQPKWSWISEDDFYKPCPQDEIESDGAPHTDTDLPNGTLMPPTPVEAEPTQSPPSVVHRRQIGLSNPFRGLLKLGHLERRGTVGLWRTYYCELSPFELRFYLDAEERSCYDNCSLLRCEDVCVATADGRFELAFPGKRLLLRAPSHDEAEDWVDRIVEAVAKCRPSRRDEQQQSPEAISPQDTEAPVSSPPILNDASPEEPELDWMRPTELEPEAIKEAVLYLSQDDRSWMPFIFSLSLEALKVFQVQEGRKALRFTHAIESIRDVVPDTSLGSPAFFRVLTARNTLKLRAESEEEAHSWRGLIRVALNSYLETCDGSTAASAPTGSGNAHRLVEHSLREDGGLLAHLYSVPTEKGLDAQNFRCAGCSRQIGFSFGKARLCEFSGQYYCESCHHGDAVVIPSRMVHNWDLMVREVSCPALKLLATVSLEPLLDLDVLNPGLYLHAEPMARAHSLRQRLRLLGDYLLTCRSDAIKRICPKLEERNYLLETSQLYSVTDLWQIADGQYEAFLQNLVQFASSHIYQCDLCTQKGFICQICNAGGIIFPFEFETTTRCKVCKTVSHTACKTQSPSCPRCLRLQKYLEREMED</sequence>
<dbReference type="RefSeq" id="XP_023692804.1">
    <property type="nucleotide sequence ID" value="XM_023837036.2"/>
</dbReference>
<name>A0A3B3QT19_9TELE</name>
<dbReference type="RefSeq" id="XP_023692805.1">
    <property type="nucleotide sequence ID" value="XM_023837037.2"/>
</dbReference>
<organism evidence="14 15">
    <name type="scientific">Paramormyrops kingsleyae</name>
    <dbReference type="NCBI Taxonomy" id="1676925"/>
    <lineage>
        <taxon>Eukaryota</taxon>
        <taxon>Metazoa</taxon>
        <taxon>Chordata</taxon>
        <taxon>Craniata</taxon>
        <taxon>Vertebrata</taxon>
        <taxon>Euteleostomi</taxon>
        <taxon>Actinopterygii</taxon>
        <taxon>Neopterygii</taxon>
        <taxon>Teleostei</taxon>
        <taxon>Osteoglossocephala</taxon>
        <taxon>Osteoglossomorpha</taxon>
        <taxon>Osteoglossiformes</taxon>
        <taxon>Mormyridae</taxon>
        <taxon>Paramormyrops</taxon>
    </lineage>
</organism>
<keyword evidence="5" id="KW-0677">Repeat</keyword>
<dbReference type="SUPFAM" id="SSF140741">
    <property type="entry name" value="RUN domain-like"/>
    <property type="match status" value="1"/>
</dbReference>
<dbReference type="Gene3D" id="2.30.29.30">
    <property type="entry name" value="Pleckstrin-homology domain (PH domain)/Phosphotyrosine-binding domain (PTB)"/>
    <property type="match status" value="2"/>
</dbReference>
<dbReference type="SMART" id="SM00593">
    <property type="entry name" value="RUN"/>
    <property type="match status" value="1"/>
</dbReference>
<keyword evidence="8" id="KW-0862">Zinc</keyword>
<accession>A0A3B3QT19</accession>
<dbReference type="GeneID" id="111856793"/>
<dbReference type="InterPro" id="IPR051366">
    <property type="entry name" value="DEF8"/>
</dbReference>
<dbReference type="GeneTree" id="ENSGT00940000155111"/>
<feature type="region of interest" description="Disordered" evidence="11">
    <location>
        <begin position="608"/>
        <end position="644"/>
    </location>
</feature>
<dbReference type="PROSITE" id="PS50003">
    <property type="entry name" value="PH_DOMAIN"/>
    <property type="match status" value="2"/>
</dbReference>
<dbReference type="SMART" id="SM01175">
    <property type="entry name" value="DUF4206"/>
    <property type="match status" value="1"/>
</dbReference>
<dbReference type="Gene3D" id="1.20.58.900">
    <property type="match status" value="1"/>
</dbReference>
<dbReference type="RefSeq" id="XP_023692803.1">
    <property type="nucleotide sequence ID" value="XM_023837035.2"/>
</dbReference>
<evidence type="ECO:0000256" key="10">
    <source>
        <dbReference type="ARBA" id="ARBA00023228"/>
    </source>
</evidence>
<dbReference type="PROSITE" id="PS50826">
    <property type="entry name" value="RUN"/>
    <property type="match status" value="1"/>
</dbReference>
<dbReference type="Ensembl" id="ENSPKIT00000032637.1">
    <property type="protein sequence ID" value="ENSPKIP00000008556.1"/>
    <property type="gene ID" value="ENSPKIG00000023999.1"/>
</dbReference>
<feature type="domain" description="RUN" evidence="13">
    <location>
        <begin position="43"/>
        <end position="185"/>
    </location>
</feature>
<keyword evidence="7" id="KW-0863">Zinc-finger</keyword>
<dbReference type="GO" id="GO:0005765">
    <property type="term" value="C:lysosomal membrane"/>
    <property type="evidence" value="ECO:0007669"/>
    <property type="project" value="UniProtKB-SubCell"/>
</dbReference>
<dbReference type="InterPro" id="IPR011993">
    <property type="entry name" value="PH-like_dom_sf"/>
</dbReference>
<evidence type="ECO:0000256" key="11">
    <source>
        <dbReference type="SAM" id="MobiDB-lite"/>
    </source>
</evidence>
<dbReference type="KEGG" id="pki:111856793"/>
<keyword evidence="3" id="KW-0597">Phosphoprotein</keyword>
<dbReference type="AlphaFoldDB" id="A0A3B3QT19"/>
<evidence type="ECO:0000256" key="5">
    <source>
        <dbReference type="ARBA" id="ARBA00022737"/>
    </source>
</evidence>
<evidence type="ECO:0000256" key="7">
    <source>
        <dbReference type="ARBA" id="ARBA00022771"/>
    </source>
</evidence>
<evidence type="ECO:0000259" key="12">
    <source>
        <dbReference type="PROSITE" id="PS50003"/>
    </source>
</evidence>
<keyword evidence="10" id="KW-0458">Lysosome</keyword>
<keyword evidence="4" id="KW-0479">Metal-binding</keyword>
<feature type="region of interest" description="Disordered" evidence="11">
    <location>
        <begin position="351"/>
        <end position="498"/>
    </location>
</feature>
<dbReference type="SUPFAM" id="SSF50729">
    <property type="entry name" value="PH domain-like"/>
    <property type="match status" value="2"/>
</dbReference>
<reference evidence="14" key="2">
    <citation type="submission" date="2025-09" db="UniProtKB">
        <authorList>
            <consortium name="Ensembl"/>
        </authorList>
    </citation>
    <scope>IDENTIFICATION</scope>
</reference>
<dbReference type="Pfam" id="PF02759">
    <property type="entry name" value="RUN"/>
    <property type="match status" value="1"/>
</dbReference>
<proteinExistence type="predicted"/>
<feature type="domain" description="PH" evidence="12">
    <location>
        <begin position="514"/>
        <end position="605"/>
    </location>
</feature>
<dbReference type="GO" id="GO:0006914">
    <property type="term" value="P:autophagy"/>
    <property type="evidence" value="ECO:0007669"/>
    <property type="project" value="UniProtKB-KW"/>
</dbReference>
<feature type="compositionally biased region" description="Acidic residues" evidence="11">
    <location>
        <begin position="378"/>
        <end position="387"/>
    </location>
</feature>
<evidence type="ECO:0000259" key="13">
    <source>
        <dbReference type="PROSITE" id="PS50826"/>
    </source>
</evidence>
<dbReference type="CDD" id="cd00821">
    <property type="entry name" value="PH"/>
    <property type="match status" value="1"/>
</dbReference>
<evidence type="ECO:0000313" key="14">
    <source>
        <dbReference type="Ensembl" id="ENSPKIP00000008556.1"/>
    </source>
</evidence>
<dbReference type="STRING" id="1676925.ENSPKIP00000008556"/>
<dbReference type="PANTHER" id="PTHR12326">
    <property type="entry name" value="PLECKSTRIN HOMOLOGY DOMAIN CONTAINING PROTEIN"/>
    <property type="match status" value="1"/>
</dbReference>
<feature type="compositionally biased region" description="Polar residues" evidence="11">
    <location>
        <begin position="438"/>
        <end position="447"/>
    </location>
</feature>
<dbReference type="CDD" id="cd17679">
    <property type="entry name" value="RUN_PLEKHM1"/>
    <property type="match status" value="1"/>
</dbReference>
<keyword evidence="6" id="KW-0967">Endosome</keyword>
<dbReference type="InterPro" id="IPR004012">
    <property type="entry name" value="Run_dom"/>
</dbReference>
<reference evidence="14" key="1">
    <citation type="submission" date="2025-08" db="UniProtKB">
        <authorList>
            <consortium name="Ensembl"/>
        </authorList>
    </citation>
    <scope>IDENTIFICATION</scope>
</reference>
<dbReference type="CTD" id="9842"/>
<keyword evidence="15" id="KW-1185">Reference proteome</keyword>
<evidence type="ECO:0000256" key="3">
    <source>
        <dbReference type="ARBA" id="ARBA00022553"/>
    </source>
</evidence>
<dbReference type="SMART" id="SM00233">
    <property type="entry name" value="PH"/>
    <property type="match status" value="2"/>
</dbReference>
<evidence type="ECO:0000256" key="8">
    <source>
        <dbReference type="ARBA" id="ARBA00022833"/>
    </source>
</evidence>
<dbReference type="GO" id="GO:0005770">
    <property type="term" value="C:late endosome"/>
    <property type="evidence" value="ECO:0007669"/>
    <property type="project" value="UniProtKB-SubCell"/>
</dbReference>
<dbReference type="InterPro" id="IPR047326">
    <property type="entry name" value="RUN_PLEKHM1"/>
</dbReference>
<dbReference type="OrthoDB" id="62364at2759"/>
<evidence type="ECO:0000256" key="1">
    <source>
        <dbReference type="ARBA" id="ARBA00004603"/>
    </source>
</evidence>
<dbReference type="Pfam" id="PF13901">
    <property type="entry name" value="RH_dom"/>
    <property type="match status" value="1"/>
</dbReference>
<dbReference type="InterPro" id="IPR037213">
    <property type="entry name" value="Run_dom_sf"/>
</dbReference>
<keyword evidence="9" id="KW-0072">Autophagy</keyword>
<feature type="domain" description="PH" evidence="12">
    <location>
        <begin position="658"/>
        <end position="753"/>
    </location>
</feature>
<evidence type="ECO:0000256" key="4">
    <source>
        <dbReference type="ARBA" id="ARBA00022723"/>
    </source>
</evidence>
<evidence type="ECO:0000256" key="2">
    <source>
        <dbReference type="ARBA" id="ARBA00004656"/>
    </source>
</evidence>
<feature type="compositionally biased region" description="Low complexity" evidence="11">
    <location>
        <begin position="260"/>
        <end position="288"/>
    </location>
</feature>
<evidence type="ECO:0000256" key="6">
    <source>
        <dbReference type="ARBA" id="ARBA00022753"/>
    </source>
</evidence>
<dbReference type="GO" id="GO:0008270">
    <property type="term" value="F:zinc ion binding"/>
    <property type="evidence" value="ECO:0007669"/>
    <property type="project" value="UniProtKB-KW"/>
</dbReference>